<dbReference type="CDD" id="cd07377">
    <property type="entry name" value="WHTH_GntR"/>
    <property type="match status" value="1"/>
</dbReference>
<dbReference type="InterPro" id="IPR008920">
    <property type="entry name" value="TF_FadR/GntR_C"/>
</dbReference>
<dbReference type="Proteomes" id="UP000602124">
    <property type="component" value="Unassembled WGS sequence"/>
</dbReference>
<dbReference type="RefSeq" id="WP_198876180.1">
    <property type="nucleotide sequence ID" value="NZ_JAEKMH010000002.1"/>
</dbReference>
<evidence type="ECO:0000259" key="4">
    <source>
        <dbReference type="PROSITE" id="PS50949"/>
    </source>
</evidence>
<evidence type="ECO:0000256" key="2">
    <source>
        <dbReference type="ARBA" id="ARBA00023125"/>
    </source>
</evidence>
<dbReference type="InterPro" id="IPR000524">
    <property type="entry name" value="Tscrpt_reg_HTH_GntR"/>
</dbReference>
<dbReference type="InterPro" id="IPR036388">
    <property type="entry name" value="WH-like_DNA-bd_sf"/>
</dbReference>
<dbReference type="GO" id="GO:0003677">
    <property type="term" value="F:DNA binding"/>
    <property type="evidence" value="ECO:0007669"/>
    <property type="project" value="UniProtKB-KW"/>
</dbReference>
<dbReference type="AlphaFoldDB" id="A0A934MKB5"/>
<keyword evidence="2" id="KW-0238">DNA-binding</keyword>
<sequence length="222" mass="25012">MPDVQQGDLISETAYVAIQNMIVTGQLRGGAMISENELREELACGRTPIREALQRLKLEGFVEIHPRRGVLVTTIDVRQQLELLEVRRPLEITMVRLAAQRADPTQRQRMRELADELETAVRQNDRDRYFGINRSTHEIEAAATKNAMLARSVGQVHSLSRRFWYSFITASEDFADAATFHCAVLRGIADGDADAAAKNAELLLDYLDKVTRLTINGVHRVI</sequence>
<dbReference type="InterPro" id="IPR011711">
    <property type="entry name" value="GntR_C"/>
</dbReference>
<dbReference type="InterPro" id="IPR036390">
    <property type="entry name" value="WH_DNA-bd_sf"/>
</dbReference>
<dbReference type="SMART" id="SM00895">
    <property type="entry name" value="FCD"/>
    <property type="match status" value="1"/>
</dbReference>
<dbReference type="SMART" id="SM00345">
    <property type="entry name" value="HTH_GNTR"/>
    <property type="match status" value="1"/>
</dbReference>
<gene>
    <name evidence="5" type="ORF">JEQ47_09575</name>
</gene>
<evidence type="ECO:0000313" key="6">
    <source>
        <dbReference type="Proteomes" id="UP000602124"/>
    </source>
</evidence>
<accession>A0A934MKB5</accession>
<name>A0A934MKB5_9HYPH</name>
<keyword evidence="1" id="KW-0805">Transcription regulation</keyword>
<dbReference type="PANTHER" id="PTHR43537:SF45">
    <property type="entry name" value="GNTR FAMILY REGULATORY PROTEIN"/>
    <property type="match status" value="1"/>
</dbReference>
<dbReference type="SUPFAM" id="SSF46785">
    <property type="entry name" value="Winged helix' DNA-binding domain"/>
    <property type="match status" value="1"/>
</dbReference>
<evidence type="ECO:0000256" key="1">
    <source>
        <dbReference type="ARBA" id="ARBA00023015"/>
    </source>
</evidence>
<comment type="caution">
    <text evidence="5">The sequence shown here is derived from an EMBL/GenBank/DDBJ whole genome shotgun (WGS) entry which is preliminary data.</text>
</comment>
<dbReference type="Gene3D" id="1.10.10.10">
    <property type="entry name" value="Winged helix-like DNA-binding domain superfamily/Winged helix DNA-binding domain"/>
    <property type="match status" value="1"/>
</dbReference>
<dbReference type="PRINTS" id="PR00035">
    <property type="entry name" value="HTHGNTR"/>
</dbReference>
<organism evidence="5 6">
    <name type="scientific">Devosia sediminis</name>
    <dbReference type="NCBI Taxonomy" id="2798801"/>
    <lineage>
        <taxon>Bacteria</taxon>
        <taxon>Pseudomonadati</taxon>
        <taxon>Pseudomonadota</taxon>
        <taxon>Alphaproteobacteria</taxon>
        <taxon>Hyphomicrobiales</taxon>
        <taxon>Devosiaceae</taxon>
        <taxon>Devosia</taxon>
    </lineage>
</organism>
<keyword evidence="6" id="KW-1185">Reference proteome</keyword>
<evidence type="ECO:0000256" key="3">
    <source>
        <dbReference type="ARBA" id="ARBA00023163"/>
    </source>
</evidence>
<evidence type="ECO:0000313" key="5">
    <source>
        <dbReference type="EMBL" id="MBJ3784968.1"/>
    </source>
</evidence>
<protein>
    <submittedName>
        <fullName evidence="5">GntR family transcriptional regulator</fullName>
    </submittedName>
</protein>
<dbReference type="Pfam" id="PF07729">
    <property type="entry name" value="FCD"/>
    <property type="match status" value="1"/>
</dbReference>
<dbReference type="Pfam" id="PF00392">
    <property type="entry name" value="GntR"/>
    <property type="match status" value="1"/>
</dbReference>
<dbReference type="SUPFAM" id="SSF48008">
    <property type="entry name" value="GntR ligand-binding domain-like"/>
    <property type="match status" value="1"/>
</dbReference>
<proteinExistence type="predicted"/>
<feature type="domain" description="HTH gntR-type" evidence="4">
    <location>
        <begin position="8"/>
        <end position="75"/>
    </location>
</feature>
<dbReference type="EMBL" id="JAEKMH010000002">
    <property type="protein sequence ID" value="MBJ3784968.1"/>
    <property type="molecule type" value="Genomic_DNA"/>
</dbReference>
<keyword evidence="3" id="KW-0804">Transcription</keyword>
<dbReference type="PROSITE" id="PS50949">
    <property type="entry name" value="HTH_GNTR"/>
    <property type="match status" value="1"/>
</dbReference>
<dbReference type="Gene3D" id="1.20.120.530">
    <property type="entry name" value="GntR ligand-binding domain-like"/>
    <property type="match status" value="1"/>
</dbReference>
<dbReference type="GO" id="GO:0003700">
    <property type="term" value="F:DNA-binding transcription factor activity"/>
    <property type="evidence" value="ECO:0007669"/>
    <property type="project" value="InterPro"/>
</dbReference>
<reference evidence="5" key="1">
    <citation type="submission" date="2020-12" db="EMBL/GenBank/DDBJ databases">
        <title>Devosia sp. MSA67 isolated from Mo River.</title>
        <authorList>
            <person name="Ma F."/>
            <person name="Zi Z."/>
        </authorList>
    </citation>
    <scope>NUCLEOTIDE SEQUENCE</scope>
    <source>
        <strain evidence="5">MSA67</strain>
    </source>
</reference>
<dbReference type="PANTHER" id="PTHR43537">
    <property type="entry name" value="TRANSCRIPTIONAL REGULATOR, GNTR FAMILY"/>
    <property type="match status" value="1"/>
</dbReference>